<evidence type="ECO:0008006" key="3">
    <source>
        <dbReference type="Google" id="ProtNLM"/>
    </source>
</evidence>
<evidence type="ECO:0000313" key="1">
    <source>
        <dbReference type="EMBL" id="SMN18595.1"/>
    </source>
</evidence>
<name>A0A1X7QYT9_9SACH</name>
<gene>
    <name evidence="1" type="ORF">KASA_0Q11033G</name>
</gene>
<protein>
    <recommendedName>
        <fullName evidence="3">MICOS complex subunit</fullName>
    </recommendedName>
</protein>
<evidence type="ECO:0000313" key="2">
    <source>
        <dbReference type="Proteomes" id="UP000196158"/>
    </source>
</evidence>
<organism evidence="1 2">
    <name type="scientific">Maudiozyma saulgeensis</name>
    <dbReference type="NCBI Taxonomy" id="1789683"/>
    <lineage>
        <taxon>Eukaryota</taxon>
        <taxon>Fungi</taxon>
        <taxon>Dikarya</taxon>
        <taxon>Ascomycota</taxon>
        <taxon>Saccharomycotina</taxon>
        <taxon>Saccharomycetes</taxon>
        <taxon>Saccharomycetales</taxon>
        <taxon>Saccharomycetaceae</taxon>
        <taxon>Maudiozyma</taxon>
    </lineage>
</organism>
<sequence length="234" mass="26442">MSKYYAFEEQTQTAFSAEVSPLILAPLDDIKCMETILLPSGNLITDATVVSNWLKTQRITIIDNCNEIKSSINKFESERIAEYNNAKGYLQDNIFNNKQENENRLVPTSIIALSAFFTGRIMCHKNFGWLATGGPTSISSSLIKSLPSRIITPWVFLCTTFAIGSPKTWNNFTKIINDHYISKDVSEVIHTTRDNVYNVLINAPTQSINHFSEITLPETVKQIRKKCLDLLQIT</sequence>
<dbReference type="OrthoDB" id="4039294at2759"/>
<proteinExistence type="predicted"/>
<dbReference type="Proteomes" id="UP000196158">
    <property type="component" value="Unassembled WGS sequence"/>
</dbReference>
<dbReference type="STRING" id="1789683.A0A1X7QYT9"/>
<keyword evidence="2" id="KW-1185">Reference proteome</keyword>
<dbReference type="AlphaFoldDB" id="A0A1X7QYT9"/>
<dbReference type="EMBL" id="FXLY01000002">
    <property type="protein sequence ID" value="SMN18595.1"/>
    <property type="molecule type" value="Genomic_DNA"/>
</dbReference>
<accession>A0A1X7QYT9</accession>
<reference evidence="1 2" key="1">
    <citation type="submission" date="2017-04" db="EMBL/GenBank/DDBJ databases">
        <authorList>
            <person name="Afonso C.L."/>
            <person name="Miller P.J."/>
            <person name="Scott M.A."/>
            <person name="Spackman E."/>
            <person name="Goraichik I."/>
            <person name="Dimitrov K.M."/>
            <person name="Suarez D.L."/>
            <person name="Swayne D.E."/>
        </authorList>
    </citation>
    <scope>NUCLEOTIDE SEQUENCE [LARGE SCALE GENOMIC DNA]</scope>
</reference>